<feature type="transmembrane region" description="Helical" evidence="18">
    <location>
        <begin position="446"/>
        <end position="465"/>
    </location>
</feature>
<evidence type="ECO:0000256" key="16">
    <source>
        <dbReference type="ARBA" id="ARBA00038904"/>
    </source>
</evidence>
<dbReference type="InterPro" id="IPR023299">
    <property type="entry name" value="ATPase_P-typ_cyto_dom_N"/>
</dbReference>
<dbReference type="GO" id="GO:0016887">
    <property type="term" value="F:ATP hydrolysis activity"/>
    <property type="evidence" value="ECO:0007669"/>
    <property type="project" value="InterPro"/>
</dbReference>
<keyword evidence="21" id="KW-0378">Hydrolase</keyword>
<dbReference type="GO" id="GO:0005524">
    <property type="term" value="F:ATP binding"/>
    <property type="evidence" value="ECO:0007669"/>
    <property type="project" value="UniProtKB-UniRule"/>
</dbReference>
<dbReference type="InterPro" id="IPR006121">
    <property type="entry name" value="HMA_dom"/>
</dbReference>
<keyword evidence="4 18" id="KW-0812">Transmembrane</keyword>
<feature type="transmembrane region" description="Helical" evidence="18">
    <location>
        <begin position="688"/>
        <end position="713"/>
    </location>
</feature>
<evidence type="ECO:0000256" key="18">
    <source>
        <dbReference type="RuleBase" id="RU362081"/>
    </source>
</evidence>
<keyword evidence="8" id="KW-0187">Copper transport</keyword>
<keyword evidence="18" id="KW-1003">Cell membrane</keyword>
<evidence type="ECO:0000256" key="3">
    <source>
        <dbReference type="ARBA" id="ARBA00022448"/>
    </source>
</evidence>
<organism evidence="21 22">
    <name type="scientific">Burkholderia mallei (strain NCTC 10229)</name>
    <dbReference type="NCBI Taxonomy" id="412022"/>
    <lineage>
        <taxon>Bacteria</taxon>
        <taxon>Pseudomonadati</taxon>
        <taxon>Pseudomonadota</taxon>
        <taxon>Betaproteobacteria</taxon>
        <taxon>Burkholderiales</taxon>
        <taxon>Burkholderiaceae</taxon>
        <taxon>Burkholderia</taxon>
        <taxon>pseudomallei group</taxon>
    </lineage>
</organism>
<dbReference type="GO" id="GO:0012505">
    <property type="term" value="C:endomembrane system"/>
    <property type="evidence" value="ECO:0007669"/>
    <property type="project" value="UniProtKB-SubCell"/>
</dbReference>
<keyword evidence="7 18" id="KW-0547">Nucleotide-binding</keyword>
<keyword evidence="12 18" id="KW-1133">Transmembrane helix</keyword>
<dbReference type="SFLD" id="SFLDF00027">
    <property type="entry name" value="p-type_atpase"/>
    <property type="match status" value="1"/>
</dbReference>
<dbReference type="Gene3D" id="3.30.70.100">
    <property type="match status" value="4"/>
</dbReference>
<dbReference type="GO" id="GO:0043682">
    <property type="term" value="F:P-type divalent copper transporter activity"/>
    <property type="evidence" value="ECO:0007669"/>
    <property type="project" value="UniProtKB-EC"/>
</dbReference>
<dbReference type="PANTHER" id="PTHR43520:SF8">
    <property type="entry name" value="P-TYPE CU(+) TRANSPORTER"/>
    <property type="match status" value="1"/>
</dbReference>
<dbReference type="Gene3D" id="3.40.50.1000">
    <property type="entry name" value="HAD superfamily/HAD-like"/>
    <property type="match status" value="1"/>
</dbReference>
<keyword evidence="15 18" id="KW-0472">Membrane</keyword>
<evidence type="ECO:0000256" key="2">
    <source>
        <dbReference type="ARBA" id="ARBA00006024"/>
    </source>
</evidence>
<dbReference type="InterPro" id="IPR027256">
    <property type="entry name" value="P-typ_ATPase_IB"/>
</dbReference>
<evidence type="ECO:0000256" key="12">
    <source>
        <dbReference type="ARBA" id="ARBA00022989"/>
    </source>
</evidence>
<dbReference type="CDD" id="cd00371">
    <property type="entry name" value="HMA"/>
    <property type="match status" value="4"/>
</dbReference>
<dbReference type="InterPro" id="IPR017969">
    <property type="entry name" value="Heavy-metal-associated_CS"/>
</dbReference>
<dbReference type="PROSITE" id="PS50846">
    <property type="entry name" value="HMA_2"/>
    <property type="match status" value="4"/>
</dbReference>
<proteinExistence type="inferred from homology"/>
<feature type="domain" description="HMA" evidence="20">
    <location>
        <begin position="222"/>
        <end position="289"/>
    </location>
</feature>
<feature type="transmembrane region" description="Helical" evidence="18">
    <location>
        <begin position="505"/>
        <end position="523"/>
    </location>
</feature>
<feature type="transmembrane region" description="Helical" evidence="18">
    <location>
        <begin position="1038"/>
        <end position="1055"/>
    </location>
</feature>
<feature type="transmembrane region" description="Helical" evidence="18">
    <location>
        <begin position="1013"/>
        <end position="1032"/>
    </location>
</feature>
<dbReference type="InterPro" id="IPR059000">
    <property type="entry name" value="ATPase_P-type_domA"/>
</dbReference>
<dbReference type="Pfam" id="PF00702">
    <property type="entry name" value="Hydrolase"/>
    <property type="match status" value="1"/>
</dbReference>
<evidence type="ECO:0000256" key="5">
    <source>
        <dbReference type="ARBA" id="ARBA00022723"/>
    </source>
</evidence>
<feature type="transmembrane region" description="Helical" evidence="18">
    <location>
        <begin position="417"/>
        <end position="440"/>
    </location>
</feature>
<dbReference type="Pfam" id="PF00122">
    <property type="entry name" value="E1-E2_ATPase"/>
    <property type="match status" value="1"/>
</dbReference>
<feature type="domain" description="HMA" evidence="20">
    <location>
        <begin position="309"/>
        <end position="376"/>
    </location>
</feature>
<accession>A2RZ27</accession>
<feature type="domain" description="HMA" evidence="20">
    <location>
        <begin position="13"/>
        <end position="78"/>
    </location>
</feature>
<dbReference type="InterPro" id="IPR023214">
    <property type="entry name" value="HAD_sf"/>
</dbReference>
<dbReference type="KEGG" id="bml:BMA10229_1143"/>
<dbReference type="PROSITE" id="PS00154">
    <property type="entry name" value="ATPASE_E1_E2"/>
    <property type="match status" value="1"/>
</dbReference>
<keyword evidence="10" id="KW-0460">Magnesium</keyword>
<dbReference type="GO" id="GO:0005886">
    <property type="term" value="C:plasma membrane"/>
    <property type="evidence" value="ECO:0007669"/>
    <property type="project" value="UniProtKB-SubCell"/>
</dbReference>
<evidence type="ECO:0000256" key="9">
    <source>
        <dbReference type="ARBA" id="ARBA00022840"/>
    </source>
</evidence>
<dbReference type="Gene3D" id="3.40.1110.10">
    <property type="entry name" value="Calcium-transporting ATPase, cytoplasmic domain N"/>
    <property type="match status" value="1"/>
</dbReference>
<dbReference type="SFLD" id="SFLDG00002">
    <property type="entry name" value="C1.7:_P-type_atpase_like"/>
    <property type="match status" value="1"/>
</dbReference>
<feature type="transmembrane region" description="Helical" evidence="18">
    <location>
        <begin position="477"/>
        <end position="499"/>
    </location>
</feature>
<keyword evidence="11" id="KW-1278">Translocase</keyword>
<evidence type="ECO:0000256" key="4">
    <source>
        <dbReference type="ARBA" id="ARBA00022692"/>
    </source>
</evidence>
<gene>
    <name evidence="21" type="ordered locus">BMA10229_1143</name>
</gene>
<evidence type="ECO:0000256" key="11">
    <source>
        <dbReference type="ARBA" id="ARBA00022967"/>
    </source>
</evidence>
<evidence type="ECO:0000256" key="19">
    <source>
        <dbReference type="SAM" id="MobiDB-lite"/>
    </source>
</evidence>
<sequence length="1063" mass="108750">MQMTKLFAPAAPITTTLLVEGMHCGGCTSRVEQALAQVPGVTGAVADLAAGTATVAAASAIDTARLVAALDAAGYRATVATAPAATGNADARHGRARDEDDDAAAAPHTAAVTLTIGGMTCGGCARRVEQALAAVRGVADAKVDLATTSAKASVARDVDSQTLVAAVEQAGYRANVVRDARAEAAPKPAACPFEDAARSAAPAAAFAVDESSAASPERVATQSFEFDIAGMTCASCVGRVEKALAQVPGVVRATVNLATEKAAVDADADAHVDTARLIDAVKRAGYRASPVSDTASALAPSPEIAAARTAIELDIAGMTCASCVGRVEKALAQVPGVARATVNLATEKATVDADADAHVDTARLIDAVKRAGYRASPAIAACAPASRATATADAAAARPASPSADDRKLAEARRERALVIASAVLTTPLALPMFAAPFGVDAALPAWLQLALASIVQFGFGARFYRAAWHALKARAGNMDLLVALGTSAAYGLSIWLMLRDPGHAAHLYFEASAVIVTLVRFGKWLEARAKRQTTDAIRALNALRPDRARIVEHGVERDVPLAQVRVGTVVRVLPGERVPVDGRIEAGVTHVDESLITGESLPVPKEPGERVTAGSINGEGALTVATTAIGAETTLARIIRLVESAQAEKAPIQRLVDRVSAVFVPAIVAIAFATFAGWLVAGAGVETAILNAVAVLVIACPCALGLATPAAIMAGTGVAARHGVLIKDAQALELAQRARIVAFDKTGTLTQGRPTVTAFDAIGIPRGDALALAAAVQRASAHPLARAVVAAFDADADARRSSLAAAHADTPRAVAGRGVEARVDARLLALGSTRWRDELGIAVPDGVARRAAALEAAGNTVSWLMRADAPREALALVAFGDTVKPNARRAIERLAARGIRSALVTGDNRGSATAVAASLGIDEVHAQVLPDDKARVVAQLKATAGDGAVAMVGDGINDAPALAAADVGIAMATGTDVAMHTAGITLMRGDPALVADAVDISRRTYRKIQQNLFWAFVYNLVGIPLAALGWLNPMIAGAAMAFSSVSVVTNALLLRRWKGDAR</sequence>
<dbReference type="PRINTS" id="PR00119">
    <property type="entry name" value="CATATPASE"/>
</dbReference>
<keyword evidence="9 18" id="KW-0067">ATP-binding</keyword>
<dbReference type="SUPFAM" id="SSF55008">
    <property type="entry name" value="HMA, heavy metal-associated domain"/>
    <property type="match status" value="4"/>
</dbReference>
<evidence type="ECO:0000313" key="21">
    <source>
        <dbReference type="EMBL" id="ABN00551.2"/>
    </source>
</evidence>
<evidence type="ECO:0000256" key="7">
    <source>
        <dbReference type="ARBA" id="ARBA00022741"/>
    </source>
</evidence>
<feature type="transmembrane region" description="Helical" evidence="18">
    <location>
        <begin position="660"/>
        <end position="682"/>
    </location>
</feature>
<dbReference type="GO" id="GO:0005507">
    <property type="term" value="F:copper ion binding"/>
    <property type="evidence" value="ECO:0007669"/>
    <property type="project" value="InterPro"/>
</dbReference>
<feature type="domain" description="HMA" evidence="20">
    <location>
        <begin position="110"/>
        <end position="175"/>
    </location>
</feature>
<evidence type="ECO:0000256" key="8">
    <source>
        <dbReference type="ARBA" id="ARBA00022796"/>
    </source>
</evidence>
<keyword evidence="13" id="KW-0186">Copper</keyword>
<dbReference type="NCBIfam" id="TIGR00003">
    <property type="entry name" value="copper ion binding protein"/>
    <property type="match status" value="2"/>
</dbReference>
<dbReference type="InterPro" id="IPR006122">
    <property type="entry name" value="HMA_Cu_ion-bd"/>
</dbReference>
<evidence type="ECO:0000256" key="17">
    <source>
        <dbReference type="ARBA" id="ARBA00047424"/>
    </source>
</evidence>
<dbReference type="InterPro" id="IPR023298">
    <property type="entry name" value="ATPase_P-typ_TM_dom_sf"/>
</dbReference>
<comment type="catalytic activity">
    <reaction evidence="17">
        <text>Cu(2+)(in) + ATP + H2O = Cu(2+)(out) + ADP + phosphate + H(+)</text>
        <dbReference type="Rhea" id="RHEA:10376"/>
        <dbReference type="ChEBI" id="CHEBI:15377"/>
        <dbReference type="ChEBI" id="CHEBI:15378"/>
        <dbReference type="ChEBI" id="CHEBI:29036"/>
        <dbReference type="ChEBI" id="CHEBI:30616"/>
        <dbReference type="ChEBI" id="CHEBI:43474"/>
        <dbReference type="ChEBI" id="CHEBI:456216"/>
        <dbReference type="EC" id="7.2.2.9"/>
    </reaction>
</comment>
<evidence type="ECO:0000256" key="10">
    <source>
        <dbReference type="ARBA" id="ARBA00022842"/>
    </source>
</evidence>
<evidence type="ECO:0000256" key="14">
    <source>
        <dbReference type="ARBA" id="ARBA00023065"/>
    </source>
</evidence>
<dbReference type="NCBIfam" id="TIGR01511">
    <property type="entry name" value="ATPase-IB1_Cu"/>
    <property type="match status" value="1"/>
</dbReference>
<dbReference type="EMBL" id="CP000545">
    <property type="protein sequence ID" value="ABN00551.2"/>
    <property type="molecule type" value="Genomic_DNA"/>
</dbReference>
<dbReference type="Proteomes" id="UP000002283">
    <property type="component" value="Chromosome II"/>
</dbReference>
<comment type="similarity">
    <text evidence="2 18">Belongs to the cation transport ATPase (P-type) (TC 3.A.3) family. Type IB subfamily.</text>
</comment>
<dbReference type="EC" id="7.2.2.9" evidence="16"/>
<dbReference type="NCBIfam" id="TIGR01494">
    <property type="entry name" value="ATPase_P-type"/>
    <property type="match status" value="2"/>
</dbReference>
<evidence type="ECO:0000256" key="1">
    <source>
        <dbReference type="ARBA" id="ARBA00004127"/>
    </source>
</evidence>
<protein>
    <recommendedName>
        <fullName evidence="16">P-type Cu(2+) transporter</fullName>
        <ecNumber evidence="16">7.2.2.9</ecNumber>
    </recommendedName>
</protein>
<dbReference type="GO" id="GO:0055070">
    <property type="term" value="P:copper ion homeostasis"/>
    <property type="evidence" value="ECO:0007669"/>
    <property type="project" value="TreeGrafter"/>
</dbReference>
<keyword evidence="3" id="KW-0813">Transport</keyword>
<reference evidence="21 22" key="1">
    <citation type="submission" date="2007-01" db="EMBL/GenBank/DDBJ databases">
        <authorList>
            <person name="DeShazer D."/>
            <person name="Woods D.E."/>
            <person name="Nierman W.C."/>
        </authorList>
    </citation>
    <scope>NUCLEOTIDE SEQUENCE [LARGE SCALE GENOMIC DNA]</scope>
    <source>
        <strain evidence="21 22">NCTC 10229</strain>
    </source>
</reference>
<dbReference type="CDD" id="cd02094">
    <property type="entry name" value="P-type_ATPase_Cu-like"/>
    <property type="match status" value="1"/>
</dbReference>
<dbReference type="PRINTS" id="PR00942">
    <property type="entry name" value="CUATPASEI"/>
</dbReference>
<dbReference type="InterPro" id="IPR001757">
    <property type="entry name" value="P_typ_ATPase"/>
</dbReference>
<name>A2RZ27_BURM9</name>
<dbReference type="InterPro" id="IPR018303">
    <property type="entry name" value="ATPase_P-typ_P_site"/>
</dbReference>
<evidence type="ECO:0000259" key="20">
    <source>
        <dbReference type="PROSITE" id="PS50846"/>
    </source>
</evidence>
<dbReference type="Gene3D" id="2.70.150.10">
    <property type="entry name" value="Calcium-transporting ATPase, cytoplasmic transduction domain A"/>
    <property type="match status" value="1"/>
</dbReference>
<dbReference type="HOGENOM" id="CLU_001771_1_2_4"/>
<comment type="subcellular location">
    <subcellularLocation>
        <location evidence="18">Cell membrane</location>
    </subcellularLocation>
    <subcellularLocation>
        <location evidence="1">Endomembrane system</location>
        <topology evidence="1">Multi-pass membrane protein</topology>
    </subcellularLocation>
</comment>
<keyword evidence="14" id="KW-0406">Ion transport</keyword>
<dbReference type="Pfam" id="PF00403">
    <property type="entry name" value="HMA"/>
    <property type="match status" value="4"/>
</dbReference>
<dbReference type="NCBIfam" id="TIGR01525">
    <property type="entry name" value="ATPase-IB_hvy"/>
    <property type="match status" value="1"/>
</dbReference>
<evidence type="ECO:0000256" key="6">
    <source>
        <dbReference type="ARBA" id="ARBA00022737"/>
    </source>
</evidence>
<evidence type="ECO:0000256" key="13">
    <source>
        <dbReference type="ARBA" id="ARBA00023008"/>
    </source>
</evidence>
<dbReference type="SUPFAM" id="SSF56784">
    <property type="entry name" value="HAD-like"/>
    <property type="match status" value="1"/>
</dbReference>
<dbReference type="SFLD" id="SFLDS00003">
    <property type="entry name" value="Haloacid_Dehalogenase"/>
    <property type="match status" value="1"/>
</dbReference>
<evidence type="ECO:0000256" key="15">
    <source>
        <dbReference type="ARBA" id="ARBA00023136"/>
    </source>
</evidence>
<dbReference type="FunFam" id="3.30.70.100:FF:000005">
    <property type="entry name" value="Copper-exporting P-type ATPase A"/>
    <property type="match status" value="2"/>
</dbReference>
<dbReference type="AlphaFoldDB" id="A2RZ27"/>
<feature type="region of interest" description="Disordered" evidence="19">
    <location>
        <begin position="86"/>
        <end position="105"/>
    </location>
</feature>
<keyword evidence="6" id="KW-0677">Repeat</keyword>
<dbReference type="PRINTS" id="PR00943">
    <property type="entry name" value="CUATPASE"/>
</dbReference>
<dbReference type="InterPro" id="IPR036412">
    <property type="entry name" value="HAD-like_sf"/>
</dbReference>
<dbReference type="PROSITE" id="PS01047">
    <property type="entry name" value="HMA_1"/>
    <property type="match status" value="4"/>
</dbReference>
<dbReference type="SUPFAM" id="SSF81665">
    <property type="entry name" value="Calcium ATPase, transmembrane domain M"/>
    <property type="match status" value="1"/>
</dbReference>
<dbReference type="InterPro" id="IPR008250">
    <property type="entry name" value="ATPase_P-typ_transduc_dom_A_sf"/>
</dbReference>
<keyword evidence="5 18" id="KW-0479">Metal-binding</keyword>
<dbReference type="InterPro" id="IPR036163">
    <property type="entry name" value="HMA_dom_sf"/>
</dbReference>
<evidence type="ECO:0000313" key="22">
    <source>
        <dbReference type="Proteomes" id="UP000002283"/>
    </source>
</evidence>
<dbReference type="SUPFAM" id="SSF81653">
    <property type="entry name" value="Calcium ATPase, transduction domain A"/>
    <property type="match status" value="1"/>
</dbReference>
<dbReference type="FunFam" id="2.70.150.10:FF:000002">
    <property type="entry name" value="Copper-transporting ATPase 1, putative"/>
    <property type="match status" value="1"/>
</dbReference>
<dbReference type="InterPro" id="IPR044492">
    <property type="entry name" value="P_typ_ATPase_HD_dom"/>
</dbReference>
<dbReference type="PANTHER" id="PTHR43520">
    <property type="entry name" value="ATP7, ISOFORM B"/>
    <property type="match status" value="1"/>
</dbReference>